<dbReference type="SUPFAM" id="SSF49785">
    <property type="entry name" value="Galactose-binding domain-like"/>
    <property type="match status" value="1"/>
</dbReference>
<evidence type="ECO:0000259" key="1">
    <source>
        <dbReference type="PROSITE" id="PS50022"/>
    </source>
</evidence>
<dbReference type="PROSITE" id="PS50022">
    <property type="entry name" value="FA58C_3"/>
    <property type="match status" value="1"/>
</dbReference>
<feature type="non-terminal residue" evidence="2">
    <location>
        <position position="1"/>
    </location>
</feature>
<feature type="non-terminal residue" evidence="2">
    <location>
        <position position="88"/>
    </location>
</feature>
<dbReference type="STRING" id="45351.A7TB53"/>
<protein>
    <recommendedName>
        <fullName evidence="1">F5/8 type C domain-containing protein</fullName>
    </recommendedName>
</protein>
<organism evidence="2 3">
    <name type="scientific">Nematostella vectensis</name>
    <name type="common">Starlet sea anemone</name>
    <dbReference type="NCBI Taxonomy" id="45351"/>
    <lineage>
        <taxon>Eukaryota</taxon>
        <taxon>Metazoa</taxon>
        <taxon>Cnidaria</taxon>
        <taxon>Anthozoa</taxon>
        <taxon>Hexacorallia</taxon>
        <taxon>Actiniaria</taxon>
        <taxon>Edwardsiidae</taxon>
        <taxon>Nematostella</taxon>
    </lineage>
</organism>
<accession>A7TB53</accession>
<feature type="domain" description="F5/8 type C" evidence="1">
    <location>
        <begin position="1"/>
        <end position="88"/>
    </location>
</feature>
<dbReference type="PANTHER" id="PTHR24543:SF325">
    <property type="entry name" value="F5_8 TYPE C DOMAIN-CONTAINING PROTEIN"/>
    <property type="match status" value="1"/>
</dbReference>
<sequence length="88" mass="9761">AALSASSELDDNHAACRGRLNSKIEDDKQASWAAKENDENQWLQVNLGQEWEVTKVSTQGKGGESSHHVSSYTLSFSTDGQEFQVYKE</sequence>
<dbReference type="PANTHER" id="PTHR24543">
    <property type="entry name" value="MULTICOPPER OXIDASE-RELATED"/>
    <property type="match status" value="1"/>
</dbReference>
<dbReference type="Pfam" id="PF00754">
    <property type="entry name" value="F5_F8_type_C"/>
    <property type="match status" value="1"/>
</dbReference>
<proteinExistence type="predicted"/>
<evidence type="ECO:0000313" key="2">
    <source>
        <dbReference type="EMBL" id="EDO26763.1"/>
    </source>
</evidence>
<dbReference type="InterPro" id="IPR000421">
    <property type="entry name" value="FA58C"/>
</dbReference>
<dbReference type="InterPro" id="IPR008979">
    <property type="entry name" value="Galactose-bd-like_sf"/>
</dbReference>
<dbReference type="PROSITE" id="PS01285">
    <property type="entry name" value="FA58C_1"/>
    <property type="match status" value="1"/>
</dbReference>
<dbReference type="Proteomes" id="UP000001593">
    <property type="component" value="Unassembled WGS sequence"/>
</dbReference>
<dbReference type="PhylomeDB" id="A7TB53"/>
<keyword evidence="3" id="KW-1185">Reference proteome</keyword>
<dbReference type="AlphaFoldDB" id="A7TB53"/>
<dbReference type="OMA" id="ENDENQW"/>
<name>A7TB53_NEMVE</name>
<gene>
    <name evidence="2" type="ORF">NEMVEDRAFT_v1g59305</name>
</gene>
<evidence type="ECO:0000313" key="3">
    <source>
        <dbReference type="Proteomes" id="UP000001593"/>
    </source>
</evidence>
<dbReference type="EMBL" id="DS474787">
    <property type="protein sequence ID" value="EDO26763.1"/>
    <property type="molecule type" value="Genomic_DNA"/>
</dbReference>
<dbReference type="HOGENOM" id="CLU_030066_6_2_1"/>
<reference evidence="2 3" key="1">
    <citation type="journal article" date="2007" name="Science">
        <title>Sea anemone genome reveals ancestral eumetazoan gene repertoire and genomic organization.</title>
        <authorList>
            <person name="Putnam N.H."/>
            <person name="Srivastava M."/>
            <person name="Hellsten U."/>
            <person name="Dirks B."/>
            <person name="Chapman J."/>
            <person name="Salamov A."/>
            <person name="Terry A."/>
            <person name="Shapiro H."/>
            <person name="Lindquist E."/>
            <person name="Kapitonov V.V."/>
            <person name="Jurka J."/>
            <person name="Genikhovich G."/>
            <person name="Grigoriev I.V."/>
            <person name="Lucas S.M."/>
            <person name="Steele R.E."/>
            <person name="Finnerty J.R."/>
            <person name="Technau U."/>
            <person name="Martindale M.Q."/>
            <person name="Rokhsar D.S."/>
        </authorList>
    </citation>
    <scope>NUCLEOTIDE SEQUENCE [LARGE SCALE GENOMIC DNA]</scope>
    <source>
        <strain evidence="3">CH2 X CH6</strain>
    </source>
</reference>
<dbReference type="InParanoid" id="A7TB53"/>
<dbReference type="Gene3D" id="2.60.120.260">
    <property type="entry name" value="Galactose-binding domain-like"/>
    <property type="match status" value="1"/>
</dbReference>